<feature type="binding site" evidence="2">
    <location>
        <position position="40"/>
    </location>
    <ligand>
        <name>Mg(2+)</name>
        <dbReference type="ChEBI" id="CHEBI:18420"/>
        <label>3</label>
    </ligand>
</feature>
<feature type="domain" description="PurM-like C-terminal" evidence="4">
    <location>
        <begin position="163"/>
        <end position="256"/>
    </location>
</feature>
<feature type="binding site" evidence="2">
    <location>
        <position position="83"/>
    </location>
    <ligand>
        <name>Mg(2+)</name>
        <dbReference type="ChEBI" id="CHEBI:18420"/>
        <label>3</label>
    </ligand>
</feature>
<dbReference type="OrthoDB" id="9802811at2"/>
<feature type="binding site" evidence="2">
    <location>
        <position position="55"/>
    </location>
    <ligand>
        <name>Mg(2+)</name>
        <dbReference type="ChEBI" id="CHEBI:18420"/>
        <label>2</label>
    </ligand>
</feature>
<dbReference type="InterPro" id="IPR036676">
    <property type="entry name" value="PurM-like_C_sf"/>
</dbReference>
<keyword evidence="2" id="KW-0808">Transferase</keyword>
<keyword evidence="6" id="KW-1185">Reference proteome</keyword>
<feature type="binding site" evidence="2">
    <location>
        <position position="83"/>
    </location>
    <ligand>
        <name>Mg(2+)</name>
        <dbReference type="ChEBI" id="CHEBI:18420"/>
        <label>2</label>
    </ligand>
</feature>
<dbReference type="eggNOG" id="COG0611">
    <property type="taxonomic scope" value="Bacteria"/>
</dbReference>
<dbReference type="UniPathway" id="UPA00060">
    <property type="reaction ID" value="UER00142"/>
</dbReference>
<dbReference type="InterPro" id="IPR016188">
    <property type="entry name" value="PurM-like_N"/>
</dbReference>
<organism evidence="5 6">
    <name type="scientific">Wigglesworthia glossinidia endosymbiont of Glossina morsitans morsitans</name>
    <name type="common">Yale colony</name>
    <dbReference type="NCBI Taxonomy" id="1142511"/>
    <lineage>
        <taxon>Bacteria</taxon>
        <taxon>Pseudomonadati</taxon>
        <taxon>Pseudomonadota</taxon>
        <taxon>Gammaproteobacteria</taxon>
        <taxon>Enterobacterales</taxon>
        <taxon>Erwiniaceae</taxon>
        <taxon>Wigglesworthia</taxon>
    </lineage>
</organism>
<evidence type="ECO:0000259" key="3">
    <source>
        <dbReference type="Pfam" id="PF00586"/>
    </source>
</evidence>
<dbReference type="Gene3D" id="3.90.650.10">
    <property type="entry name" value="PurM-like C-terminal domain"/>
    <property type="match status" value="1"/>
</dbReference>
<dbReference type="InterPro" id="IPR010918">
    <property type="entry name" value="PurM-like_C_dom"/>
</dbReference>
<feature type="binding site" evidence="2">
    <location>
        <position position="53"/>
    </location>
    <ligand>
        <name>Mg(2+)</name>
        <dbReference type="ChEBI" id="CHEBI:18420"/>
        <label>4</label>
    </ligand>
</feature>
<sequence length="288" mass="32668">MNIKFQEKKNYNKKEKYIINKYFNKFNKKNKYIKSKIGDDCAIIHAASYIVITMDTLVLNTHFLEKIHPFDLGYKSVSVNLSDLAAMGASPKWILLSLTIPFINELWISKYSRGLFHNLNIFNVKLIGGDLNKGPLSITITAQGIIPKNNNIKMSRYSAKIKDLIYVTGTLGDSAAGLSILMNNLRITDKKSRNYLINRHIRPIPRVNEGIILRHLVNAACDISDGTIIDLKNILNSSQCGAKIYLDNLPISSYLLKNVEYKRAVSFALYGGEDYELCFTIPKKKKKN</sequence>
<dbReference type="PANTHER" id="PTHR30270:SF0">
    <property type="entry name" value="THIAMINE-MONOPHOSPHATE KINASE"/>
    <property type="match status" value="1"/>
</dbReference>
<keyword evidence="2" id="KW-0479">Metal-binding</keyword>
<feature type="binding site" evidence="2">
    <location>
        <position position="224"/>
    </location>
    <ligand>
        <name>ATP</name>
        <dbReference type="ChEBI" id="CHEBI:30616"/>
    </ligand>
</feature>
<evidence type="ECO:0000256" key="1">
    <source>
        <dbReference type="ARBA" id="ARBA00022977"/>
    </source>
</evidence>
<feature type="binding site" evidence="2">
    <location>
        <position position="62"/>
    </location>
    <ligand>
        <name>substrate</name>
    </ligand>
</feature>
<evidence type="ECO:0000313" key="5">
    <source>
        <dbReference type="EMBL" id="AFA41131.1"/>
    </source>
</evidence>
<dbReference type="Proteomes" id="UP000009061">
    <property type="component" value="Chromosome"/>
</dbReference>
<dbReference type="SUPFAM" id="SSF56042">
    <property type="entry name" value="PurM C-terminal domain-like"/>
    <property type="match status" value="1"/>
</dbReference>
<evidence type="ECO:0000313" key="6">
    <source>
        <dbReference type="Proteomes" id="UP000009061"/>
    </source>
</evidence>
<dbReference type="SUPFAM" id="SSF55326">
    <property type="entry name" value="PurM N-terminal domain-like"/>
    <property type="match status" value="1"/>
</dbReference>
<keyword evidence="2" id="KW-0460">Magnesium</keyword>
<feature type="binding site" evidence="2">
    <location>
        <position position="130"/>
    </location>
    <ligand>
        <name>Mg(2+)</name>
        <dbReference type="ChEBI" id="CHEBI:18420"/>
        <label>1</label>
    </ligand>
</feature>
<comment type="function">
    <text evidence="2">Catalyzes the ATP-dependent phosphorylation of thiamine-monophosphate (TMP) to form thiamine-pyrophosphate (TPP), the active form of vitamin B1.</text>
</comment>
<feature type="binding site" evidence="2">
    <location>
        <position position="55"/>
    </location>
    <ligand>
        <name>Mg(2+)</name>
        <dbReference type="ChEBI" id="CHEBI:18420"/>
        <label>1</label>
    </ligand>
</feature>
<dbReference type="HAMAP" id="MF_02128">
    <property type="entry name" value="TMP_kinase"/>
    <property type="match status" value="1"/>
</dbReference>
<dbReference type="InterPro" id="IPR006283">
    <property type="entry name" value="ThiL-like"/>
</dbReference>
<evidence type="ECO:0000256" key="2">
    <source>
        <dbReference type="HAMAP-Rule" id="MF_02128"/>
    </source>
</evidence>
<comment type="caution">
    <text evidence="2">Lacks conserved residue(s) required for the propagation of feature annotation.</text>
</comment>
<dbReference type="GO" id="GO:0000287">
    <property type="term" value="F:magnesium ion binding"/>
    <property type="evidence" value="ECO:0007669"/>
    <property type="project" value="UniProtKB-UniRule"/>
</dbReference>
<dbReference type="CDD" id="cd02194">
    <property type="entry name" value="ThiL"/>
    <property type="match status" value="1"/>
</dbReference>
<dbReference type="GO" id="GO:0009228">
    <property type="term" value="P:thiamine biosynthetic process"/>
    <property type="evidence" value="ECO:0007669"/>
    <property type="project" value="UniProtKB-KW"/>
</dbReference>
<dbReference type="AlphaFoldDB" id="H6Q5T5"/>
<gene>
    <name evidence="2 5" type="primary">thiL</name>
    <name evidence="5" type="synonym">thiJ</name>
    <name evidence="5" type="ORF">WIGMOR_0293</name>
</gene>
<dbReference type="GO" id="GO:0009030">
    <property type="term" value="F:thiamine-phosphate kinase activity"/>
    <property type="evidence" value="ECO:0007669"/>
    <property type="project" value="UniProtKB-UniRule"/>
</dbReference>
<keyword evidence="2" id="KW-0067">ATP-binding</keyword>
<comment type="pathway">
    <text evidence="2">Cofactor biosynthesis; thiamine diphosphate biosynthesis; thiamine diphosphate from thiamine phosphate: step 1/1.</text>
</comment>
<dbReference type="PIRSF" id="PIRSF005303">
    <property type="entry name" value="Thiam_monoph_kin"/>
    <property type="match status" value="1"/>
</dbReference>
<name>H6Q5T5_WIGGL</name>
<feature type="binding site" evidence="2">
    <location>
        <position position="225"/>
    </location>
    <ligand>
        <name>Mg(2+)</name>
        <dbReference type="ChEBI" id="CHEBI:18420"/>
        <label>5</label>
    </ligand>
</feature>
<comment type="miscellaneous">
    <text evidence="2">Reaction mechanism of ThiL seems to utilize a direct, inline transfer of the gamma-phosphate of ATP to TMP rather than a phosphorylated enzyme intermediate.</text>
</comment>
<dbReference type="Pfam" id="PF00586">
    <property type="entry name" value="AIRS"/>
    <property type="match status" value="1"/>
</dbReference>
<dbReference type="STRING" id="1142511.WIGMOR_0293"/>
<feature type="domain" description="PurM-like N-terminal" evidence="3">
    <location>
        <begin position="38"/>
        <end position="146"/>
    </location>
</feature>
<feature type="binding site" evidence="2">
    <location>
        <position position="273"/>
    </location>
    <ligand>
        <name>substrate</name>
    </ligand>
</feature>
<reference evidence="5 6" key="1">
    <citation type="journal article" date="2012" name="MBio">
        <title>Insight into the transmission biology and species-specific functional capabilities of tsetse (Diptera: glossinidae) obligate symbiont wigglesworthia.</title>
        <authorList>
            <person name="Rio R.V."/>
            <person name="Symula R.E."/>
            <person name="Wang J."/>
            <person name="Lohs C."/>
            <person name="Wu Y.N."/>
            <person name="Snyder A.K."/>
            <person name="Bjornson R.D."/>
            <person name="Oshima K."/>
            <person name="Biehl B.S."/>
            <person name="Perna N.T."/>
            <person name="Hattori M."/>
            <person name="Aksoy S."/>
        </authorList>
    </citation>
    <scope>NUCLEOTIDE SEQUENCE [LARGE SCALE GENOMIC DNA]</scope>
    <source>
        <strain evidence="5">WGM</strain>
    </source>
</reference>
<dbReference type="HOGENOM" id="CLU_046964_3_0_6"/>
<dbReference type="GO" id="GO:0005524">
    <property type="term" value="F:ATP binding"/>
    <property type="evidence" value="ECO:0007669"/>
    <property type="project" value="UniProtKB-UniRule"/>
</dbReference>
<dbReference type="GO" id="GO:0009229">
    <property type="term" value="P:thiamine diphosphate biosynthetic process"/>
    <property type="evidence" value="ECO:0007669"/>
    <property type="project" value="UniProtKB-UniRule"/>
</dbReference>
<dbReference type="EC" id="2.7.4.16" evidence="2"/>
<evidence type="ECO:0000259" key="4">
    <source>
        <dbReference type="Pfam" id="PF02769"/>
    </source>
</evidence>
<comment type="catalytic activity">
    <reaction evidence="2">
        <text>thiamine phosphate + ATP = thiamine diphosphate + ADP</text>
        <dbReference type="Rhea" id="RHEA:15913"/>
        <dbReference type="ChEBI" id="CHEBI:30616"/>
        <dbReference type="ChEBI" id="CHEBI:37575"/>
        <dbReference type="ChEBI" id="CHEBI:58937"/>
        <dbReference type="ChEBI" id="CHEBI:456216"/>
        <dbReference type="EC" id="2.7.4.16"/>
    </reaction>
</comment>
<dbReference type="EMBL" id="CP003315">
    <property type="protein sequence ID" value="AFA41131.1"/>
    <property type="molecule type" value="Genomic_DNA"/>
</dbReference>
<keyword evidence="1 2" id="KW-0784">Thiamine biosynthesis</keyword>
<dbReference type="Gene3D" id="3.30.1330.10">
    <property type="entry name" value="PurM-like, N-terminal domain"/>
    <property type="match status" value="1"/>
</dbReference>
<dbReference type="RefSeq" id="WP_014354070.1">
    <property type="nucleotide sequence ID" value="NC_016893.1"/>
</dbReference>
<dbReference type="NCBIfam" id="TIGR01379">
    <property type="entry name" value="thiL"/>
    <property type="match status" value="1"/>
</dbReference>
<keyword evidence="2 5" id="KW-0418">Kinase</keyword>
<comment type="similarity">
    <text evidence="2">Belongs to the thiamine-monophosphate kinase family.</text>
</comment>
<dbReference type="PANTHER" id="PTHR30270">
    <property type="entry name" value="THIAMINE-MONOPHOSPHATE KINASE"/>
    <property type="match status" value="1"/>
</dbReference>
<feature type="binding site" evidence="2">
    <location>
        <position position="83"/>
    </location>
    <ligand>
        <name>Mg(2+)</name>
        <dbReference type="ChEBI" id="CHEBI:18420"/>
        <label>4</label>
    </ligand>
</feature>
<keyword evidence="2" id="KW-0547">Nucleotide-binding</keyword>
<feature type="binding site" evidence="2">
    <location>
        <position position="40"/>
    </location>
    <ligand>
        <name>Mg(2+)</name>
        <dbReference type="ChEBI" id="CHEBI:18420"/>
        <label>4</label>
    </ligand>
</feature>
<dbReference type="InterPro" id="IPR036921">
    <property type="entry name" value="PurM-like_N_sf"/>
</dbReference>
<proteinExistence type="inferred from homology"/>
<dbReference type="Pfam" id="PF02769">
    <property type="entry name" value="AIRS_C"/>
    <property type="match status" value="1"/>
</dbReference>
<accession>H6Q5T5</accession>
<feature type="binding site" evidence="2">
    <location>
        <position position="222"/>
    </location>
    <ligand>
        <name>Mg(2+)</name>
        <dbReference type="ChEBI" id="CHEBI:18420"/>
        <label>3</label>
    </ligand>
</feature>
<feature type="binding site" evidence="2">
    <location>
        <begin position="129"/>
        <end position="130"/>
    </location>
    <ligand>
        <name>ATP</name>
        <dbReference type="ChEBI" id="CHEBI:30616"/>
    </ligand>
</feature>
<dbReference type="KEGG" id="wgl:WIGMOR_0293"/>
<protein>
    <recommendedName>
        <fullName evidence="2">Thiamine-monophosphate kinase</fullName>
        <shortName evidence="2">TMP kinase</shortName>
        <shortName evidence="2">Thiamine-phosphate kinase</shortName>
        <ecNumber evidence="2">2.7.4.16</ecNumber>
    </recommendedName>
</protein>
<feature type="binding site" evidence="2">
    <location>
        <position position="156"/>
    </location>
    <ligand>
        <name>ATP</name>
        <dbReference type="ChEBI" id="CHEBI:30616"/>
    </ligand>
</feature>